<evidence type="ECO:0000313" key="5">
    <source>
        <dbReference type="Proteomes" id="UP001239994"/>
    </source>
</evidence>
<name>A0AAD8Z745_9TELE</name>
<dbReference type="PANTHER" id="PTHR36526:SF1">
    <property type="entry name" value="TRANSMEMBRANE PROTEIN 154"/>
    <property type="match status" value="1"/>
</dbReference>
<evidence type="ECO:0008006" key="6">
    <source>
        <dbReference type="Google" id="ProtNLM"/>
    </source>
</evidence>
<dbReference type="PANTHER" id="PTHR36526">
    <property type="entry name" value="TRANSMEMBRANE PROTEIN 154"/>
    <property type="match status" value="1"/>
</dbReference>
<sequence>MALCFSQHRLRVTAASCHRGHWEMTPKMLLLFLPLMAYLTRHVQCESEDINGSGQTVLYNTEYPKLTSEYTSVETDFEDNIENAGYIQNVTIGAMPDAQVIANTTPTFTRTTTASHVKHHNSTKDTAVQRSTVDTLGLAEQDTPDTKNPLGHSDRTDEDSSILNIIIVVTALALFLTGLVMAVVVLICKRRNRISGGAMKEDPYLESGGDEKVPMPMFEDDVPSVMELEMEDLEKWMMKGDEGCNLSLLVELCGGPQGEAAPRALVGLLVELHHGPRFCVLCWNVVNLSLPCDSLRENIQRCLVHTDAAELWVSAIPCLITLQPARLDAGIEETCSKLLRRVGLGVKRGDMKVTGSE</sequence>
<keyword evidence="2" id="KW-0812">Transmembrane</keyword>
<evidence type="ECO:0000256" key="2">
    <source>
        <dbReference type="SAM" id="Phobius"/>
    </source>
</evidence>
<reference evidence="4" key="1">
    <citation type="submission" date="2023-03" db="EMBL/GenBank/DDBJ databases">
        <title>Electrophorus voltai genome.</title>
        <authorList>
            <person name="Bian C."/>
        </authorList>
    </citation>
    <scope>NUCLEOTIDE SEQUENCE</scope>
    <source>
        <strain evidence="4">CB-2022</strain>
        <tissue evidence="4">Muscle</tissue>
    </source>
</reference>
<keyword evidence="3" id="KW-0732">Signal</keyword>
<accession>A0AAD8Z745</accession>
<keyword evidence="2" id="KW-0472">Membrane</keyword>
<proteinExistence type="predicted"/>
<dbReference type="AlphaFoldDB" id="A0AAD8Z745"/>
<dbReference type="Pfam" id="PF15102">
    <property type="entry name" value="TMEM154"/>
    <property type="match status" value="1"/>
</dbReference>
<dbReference type="InterPro" id="IPR028064">
    <property type="entry name" value="TMEM154"/>
</dbReference>
<comment type="caution">
    <text evidence="4">The sequence shown here is derived from an EMBL/GenBank/DDBJ whole genome shotgun (WGS) entry which is preliminary data.</text>
</comment>
<keyword evidence="5" id="KW-1185">Reference proteome</keyword>
<gene>
    <name evidence="4" type="ORF">P4O66_012702</name>
</gene>
<dbReference type="InterPro" id="IPR053087">
    <property type="entry name" value="TMEM154-like"/>
</dbReference>
<feature type="signal peptide" evidence="3">
    <location>
        <begin position="1"/>
        <end position="45"/>
    </location>
</feature>
<feature type="region of interest" description="Disordered" evidence="1">
    <location>
        <begin position="112"/>
        <end position="131"/>
    </location>
</feature>
<feature type="transmembrane region" description="Helical" evidence="2">
    <location>
        <begin position="162"/>
        <end position="187"/>
    </location>
</feature>
<evidence type="ECO:0000256" key="3">
    <source>
        <dbReference type="SAM" id="SignalP"/>
    </source>
</evidence>
<dbReference type="EMBL" id="JAROKS010000019">
    <property type="protein sequence ID" value="KAK1792774.1"/>
    <property type="molecule type" value="Genomic_DNA"/>
</dbReference>
<organism evidence="4 5">
    <name type="scientific">Electrophorus voltai</name>
    <dbReference type="NCBI Taxonomy" id="2609070"/>
    <lineage>
        <taxon>Eukaryota</taxon>
        <taxon>Metazoa</taxon>
        <taxon>Chordata</taxon>
        <taxon>Craniata</taxon>
        <taxon>Vertebrata</taxon>
        <taxon>Euteleostomi</taxon>
        <taxon>Actinopterygii</taxon>
        <taxon>Neopterygii</taxon>
        <taxon>Teleostei</taxon>
        <taxon>Ostariophysi</taxon>
        <taxon>Gymnotiformes</taxon>
        <taxon>Gymnotoidei</taxon>
        <taxon>Gymnotidae</taxon>
        <taxon>Electrophorus</taxon>
    </lineage>
</organism>
<protein>
    <recommendedName>
        <fullName evidence="6">Transmembrane protein 154</fullName>
    </recommendedName>
</protein>
<evidence type="ECO:0000313" key="4">
    <source>
        <dbReference type="EMBL" id="KAK1792774.1"/>
    </source>
</evidence>
<keyword evidence="2" id="KW-1133">Transmembrane helix</keyword>
<feature type="region of interest" description="Disordered" evidence="1">
    <location>
        <begin position="136"/>
        <end position="156"/>
    </location>
</feature>
<feature type="chain" id="PRO_5042224746" description="Transmembrane protein 154" evidence="3">
    <location>
        <begin position="46"/>
        <end position="357"/>
    </location>
</feature>
<dbReference type="Proteomes" id="UP001239994">
    <property type="component" value="Unassembled WGS sequence"/>
</dbReference>
<evidence type="ECO:0000256" key="1">
    <source>
        <dbReference type="SAM" id="MobiDB-lite"/>
    </source>
</evidence>